<evidence type="ECO:0000313" key="6">
    <source>
        <dbReference type="Proteomes" id="UP001183629"/>
    </source>
</evidence>
<dbReference type="RefSeq" id="WP_310420480.1">
    <property type="nucleotide sequence ID" value="NZ_JAVDYC010000001.1"/>
</dbReference>
<feature type="region of interest" description="Disordered" evidence="3">
    <location>
        <begin position="1"/>
        <end position="56"/>
    </location>
</feature>
<comment type="caution">
    <text evidence="5">The sequence shown here is derived from an EMBL/GenBank/DDBJ whole genome shotgun (WGS) entry which is preliminary data.</text>
</comment>
<dbReference type="Proteomes" id="UP001183629">
    <property type="component" value="Unassembled WGS sequence"/>
</dbReference>
<feature type="region of interest" description="Disordered" evidence="3">
    <location>
        <begin position="118"/>
        <end position="138"/>
    </location>
</feature>
<sequence length="389" mass="39055">MASLGRDDTDSQSWRRPASYGSYDYEPAGPPGRRRAPEHDEYEPPAPAGGSFTAYGSSGSYRTVSGAYPVTNDGSDPYAGFSGASGPAVATSTYRAPAAPPAWEAPADPWATVGATPAYDPAPPRAARRRDHDAGTPRRGPRFMLAGALIVAVAAGAGTAGAWYGANRVGATNQAGNSTSTQLVGADGELTSTAEQVLTGVVSIEVRTDDGASSGSGFVIDDAQHIITNNHVVEGASRVTVSGQDGESLDADVIGTDPGMDIAVLRISPSDTLEPLPMGKSSTLRVGETVLAVGAPLGLSGSVTSGIVSAVDRRVRLGGEGATRQSAVQTDASINPGNSGGPLVNSAGEVIGVNTAIATLEGGGSIGIGFAIPIERAAEVAQALIAAEG</sequence>
<keyword evidence="1" id="KW-0645">Protease</keyword>
<dbReference type="PANTHER" id="PTHR43343">
    <property type="entry name" value="PEPTIDASE S12"/>
    <property type="match status" value="1"/>
</dbReference>
<protein>
    <recommendedName>
        <fullName evidence="7">Trypsin-like serine protease</fullName>
    </recommendedName>
</protein>
<dbReference type="EMBL" id="JAVDYC010000001">
    <property type="protein sequence ID" value="MDR7325615.1"/>
    <property type="molecule type" value="Genomic_DNA"/>
</dbReference>
<keyword evidence="4" id="KW-1133">Transmembrane helix</keyword>
<accession>A0AAE4CUX6</accession>
<dbReference type="GO" id="GO:0006508">
    <property type="term" value="P:proteolysis"/>
    <property type="evidence" value="ECO:0007669"/>
    <property type="project" value="UniProtKB-KW"/>
</dbReference>
<dbReference type="Gene3D" id="2.40.10.120">
    <property type="match status" value="1"/>
</dbReference>
<dbReference type="GO" id="GO:0004252">
    <property type="term" value="F:serine-type endopeptidase activity"/>
    <property type="evidence" value="ECO:0007669"/>
    <property type="project" value="InterPro"/>
</dbReference>
<dbReference type="InterPro" id="IPR051201">
    <property type="entry name" value="Chloro_Bact_Ser_Proteases"/>
</dbReference>
<feature type="transmembrane region" description="Helical" evidence="4">
    <location>
        <begin position="143"/>
        <end position="164"/>
    </location>
</feature>
<name>A0AAE4CUX6_9ACTN</name>
<reference evidence="5 6" key="1">
    <citation type="submission" date="2023-07" db="EMBL/GenBank/DDBJ databases">
        <title>Sequencing the genomes of 1000 actinobacteria strains.</title>
        <authorList>
            <person name="Klenk H.-P."/>
        </authorList>
    </citation>
    <scope>NUCLEOTIDE SEQUENCE [LARGE SCALE GENOMIC DNA]</scope>
    <source>
        <strain evidence="5 6">DSM 44711</strain>
    </source>
</reference>
<keyword evidence="6" id="KW-1185">Reference proteome</keyword>
<evidence type="ECO:0000313" key="5">
    <source>
        <dbReference type="EMBL" id="MDR7325615.1"/>
    </source>
</evidence>
<dbReference type="SUPFAM" id="SSF50494">
    <property type="entry name" value="Trypsin-like serine proteases"/>
    <property type="match status" value="1"/>
</dbReference>
<evidence type="ECO:0008006" key="7">
    <source>
        <dbReference type="Google" id="ProtNLM"/>
    </source>
</evidence>
<keyword evidence="2" id="KW-0378">Hydrolase</keyword>
<dbReference type="AlphaFoldDB" id="A0AAE4CUX6"/>
<keyword evidence="4" id="KW-0472">Membrane</keyword>
<evidence type="ECO:0000256" key="2">
    <source>
        <dbReference type="ARBA" id="ARBA00022801"/>
    </source>
</evidence>
<dbReference type="InterPro" id="IPR009003">
    <property type="entry name" value="Peptidase_S1_PA"/>
</dbReference>
<proteinExistence type="predicted"/>
<dbReference type="InterPro" id="IPR001940">
    <property type="entry name" value="Peptidase_S1C"/>
</dbReference>
<evidence type="ECO:0000256" key="4">
    <source>
        <dbReference type="SAM" id="Phobius"/>
    </source>
</evidence>
<dbReference type="PRINTS" id="PR00834">
    <property type="entry name" value="PROTEASES2C"/>
</dbReference>
<organism evidence="5 6">
    <name type="scientific">Catenuloplanes niger</name>
    <dbReference type="NCBI Taxonomy" id="587534"/>
    <lineage>
        <taxon>Bacteria</taxon>
        <taxon>Bacillati</taxon>
        <taxon>Actinomycetota</taxon>
        <taxon>Actinomycetes</taxon>
        <taxon>Micromonosporales</taxon>
        <taxon>Micromonosporaceae</taxon>
        <taxon>Catenuloplanes</taxon>
    </lineage>
</organism>
<evidence type="ECO:0000256" key="1">
    <source>
        <dbReference type="ARBA" id="ARBA00022670"/>
    </source>
</evidence>
<dbReference type="PANTHER" id="PTHR43343:SF3">
    <property type="entry name" value="PROTEASE DO-LIKE 8, CHLOROPLASTIC"/>
    <property type="match status" value="1"/>
</dbReference>
<keyword evidence="4" id="KW-0812">Transmembrane</keyword>
<dbReference type="Pfam" id="PF13365">
    <property type="entry name" value="Trypsin_2"/>
    <property type="match status" value="1"/>
</dbReference>
<evidence type="ECO:0000256" key="3">
    <source>
        <dbReference type="SAM" id="MobiDB-lite"/>
    </source>
</evidence>
<gene>
    <name evidence="5" type="ORF">J2S44_005865</name>
</gene>